<accession>A0A1B9NYR1</accession>
<organism evidence="1 2">
    <name type="scientific">Aliivibrio logei</name>
    <name type="common">Vibrio logei</name>
    <dbReference type="NCBI Taxonomy" id="688"/>
    <lineage>
        <taxon>Bacteria</taxon>
        <taxon>Pseudomonadati</taxon>
        <taxon>Pseudomonadota</taxon>
        <taxon>Gammaproteobacteria</taxon>
        <taxon>Vibrionales</taxon>
        <taxon>Vibrionaceae</taxon>
        <taxon>Aliivibrio</taxon>
    </lineage>
</organism>
<evidence type="ECO:0000313" key="1">
    <source>
        <dbReference type="EMBL" id="OCH20930.1"/>
    </source>
</evidence>
<dbReference type="Proteomes" id="UP000093523">
    <property type="component" value="Unassembled WGS sequence"/>
</dbReference>
<comment type="caution">
    <text evidence="1">The sequence shown here is derived from an EMBL/GenBank/DDBJ whole genome shotgun (WGS) entry which is preliminary data.</text>
</comment>
<evidence type="ECO:0000313" key="2">
    <source>
        <dbReference type="Proteomes" id="UP000093523"/>
    </source>
</evidence>
<name>A0A1B9NYR1_ALILO</name>
<gene>
    <name evidence="1" type="ORF">A6E04_14205</name>
</gene>
<dbReference type="AlphaFoldDB" id="A0A1B9NYR1"/>
<dbReference type="InterPro" id="IPR021936">
    <property type="entry name" value="DUF3549"/>
</dbReference>
<evidence type="ECO:0008006" key="3">
    <source>
        <dbReference type="Google" id="ProtNLM"/>
    </source>
</evidence>
<dbReference type="EMBL" id="MAJU01000011">
    <property type="protein sequence ID" value="OCH20930.1"/>
    <property type="molecule type" value="Genomic_DNA"/>
</dbReference>
<protein>
    <recommendedName>
        <fullName evidence="3">DUF3549 domain-containing protein</fullName>
    </recommendedName>
</protein>
<dbReference type="STRING" id="688.A6E04_14205"/>
<reference evidence="1 2" key="1">
    <citation type="submission" date="2016-06" db="EMBL/GenBank/DDBJ databases">
        <authorList>
            <person name="Kjaerup R.B."/>
            <person name="Dalgaard T.S."/>
            <person name="Juul-Madsen H.R."/>
        </authorList>
    </citation>
    <scope>NUCLEOTIDE SEQUENCE [LARGE SCALE GENOMIC DNA]</scope>
    <source>
        <strain evidence="1 2">1S159</strain>
    </source>
</reference>
<dbReference type="OrthoDB" id="5597089at2"/>
<dbReference type="Pfam" id="PF12069">
    <property type="entry name" value="DUF3549"/>
    <property type="match status" value="1"/>
</dbReference>
<sequence length="346" mass="39193">MEQIYTLSQLIQQSNCEYAIYDLGRRVQRIDSKQFESIEAAQQPYLFPLQRHAHLAIAYWNETKQPWIWFLKLPLDERSLLQQADVGNFIKYVIEAIGVSLSSELNEDQQQNLSNNPYTFKPKDDKMAMFHSLLRADLKQPMSQYYEHAKTYLSGNNGWTNWQSVGVQGLADVCANLDKDNNSVALRNALTHLPNTVLYATLGCLEHIKLPEKLAQRQLEIINDLCDSDAADLFLLSAHIRALSGAPKKVLSEALAQILRSERLSHPEVLVAIAGRCWGGLEDIAIANQFLLRLAQTGDQQLFNQLFADLVMQPTLRMCMLQILHGDADSQLAQALVKLQQNTKSE</sequence>
<dbReference type="RefSeq" id="WP_065611465.1">
    <property type="nucleotide sequence ID" value="NZ_CAWMPN010000011.1"/>
</dbReference>
<proteinExistence type="predicted"/>